<dbReference type="EMBL" id="JAGIBU010000003">
    <property type="protein sequence ID" value="MBS7824586.1"/>
    <property type="molecule type" value="Genomic_DNA"/>
</dbReference>
<dbReference type="Proteomes" id="UP000680020">
    <property type="component" value="Unassembled WGS sequence"/>
</dbReference>
<keyword evidence="1" id="KW-0472">Membrane</keyword>
<name>A0AB35BZR2_9GAMM</name>
<reference evidence="2" key="1">
    <citation type="submission" date="2021-03" db="EMBL/GenBank/DDBJ databases">
        <title>Identification and antibiotic profiling of Wohlfahrtiimonas chitiniclastica, an underestimated human pathogen.</title>
        <authorList>
            <person name="Kopf A."/>
            <person name="Bunk B."/>
            <person name="Coldewey S."/>
            <person name="Gunzer F."/>
            <person name="Riedel T."/>
            <person name="Schroettner P."/>
        </authorList>
    </citation>
    <scope>NUCLEOTIDE SEQUENCE</scope>
    <source>
        <strain evidence="2">DSM 100917</strain>
    </source>
</reference>
<organism evidence="2 3">
    <name type="scientific">Wohlfahrtiimonas chitiniclastica</name>
    <dbReference type="NCBI Taxonomy" id="400946"/>
    <lineage>
        <taxon>Bacteria</taxon>
        <taxon>Pseudomonadati</taxon>
        <taxon>Pseudomonadota</taxon>
        <taxon>Gammaproteobacteria</taxon>
        <taxon>Cardiobacteriales</taxon>
        <taxon>Ignatzschineriaceae</taxon>
        <taxon>Wohlfahrtiimonas</taxon>
    </lineage>
</organism>
<dbReference type="RefSeq" id="WP_094488847.1">
    <property type="nucleotide sequence ID" value="NZ_JAGIBT010000003.1"/>
</dbReference>
<dbReference type="InterPro" id="IPR008407">
    <property type="entry name" value="Brnchd-chn_aa_trnsp_AzlD"/>
</dbReference>
<sequence length="112" mass="12343">MLPIPLLLIGILVMGAITLIQRAFPTLVPQRLLRQRWLVALNFALPMAVMTILILSSLDAFSRNPDLFKIFSEALALVLVLLSYIRFGNVFISLAVGIGALNGFLALFAMMQ</sequence>
<dbReference type="Pfam" id="PF05437">
    <property type="entry name" value="AzlD"/>
    <property type="match status" value="1"/>
</dbReference>
<evidence type="ECO:0000256" key="1">
    <source>
        <dbReference type="SAM" id="Phobius"/>
    </source>
</evidence>
<comment type="caution">
    <text evidence="2">The sequence shown here is derived from an EMBL/GenBank/DDBJ whole genome shotgun (WGS) entry which is preliminary data.</text>
</comment>
<protein>
    <submittedName>
        <fullName evidence="2">AzlD domain-containing protein</fullName>
    </submittedName>
</protein>
<evidence type="ECO:0000313" key="3">
    <source>
        <dbReference type="Proteomes" id="UP000680020"/>
    </source>
</evidence>
<feature type="transmembrane region" description="Helical" evidence="1">
    <location>
        <begin position="38"/>
        <end position="55"/>
    </location>
</feature>
<dbReference type="AlphaFoldDB" id="A0AB35BZR2"/>
<keyword evidence="1" id="KW-1133">Transmembrane helix</keyword>
<gene>
    <name evidence="2" type="ORF">J7561_05135</name>
</gene>
<proteinExistence type="predicted"/>
<evidence type="ECO:0000313" key="2">
    <source>
        <dbReference type="EMBL" id="MBS7824586.1"/>
    </source>
</evidence>
<feature type="transmembrane region" description="Helical" evidence="1">
    <location>
        <begin position="91"/>
        <end position="111"/>
    </location>
</feature>
<accession>A0AB35BZR2</accession>
<feature type="transmembrane region" description="Helical" evidence="1">
    <location>
        <begin position="67"/>
        <end position="85"/>
    </location>
</feature>
<keyword evidence="1" id="KW-0812">Transmembrane</keyword>